<feature type="compositionally biased region" description="Low complexity" evidence="1">
    <location>
        <begin position="10"/>
        <end position="22"/>
    </location>
</feature>
<keyword evidence="3" id="KW-1185">Reference proteome</keyword>
<dbReference type="AlphaFoldDB" id="A0A8T3A4M1"/>
<comment type="caution">
    <text evidence="2">The sequence shown here is derived from an EMBL/GenBank/DDBJ whole genome shotgun (WGS) entry which is preliminary data.</text>
</comment>
<reference evidence="2" key="1">
    <citation type="journal article" date="2022" name="Front. Genet.">
        <title>Chromosome-Scale Assembly of the Dendrobium nobile Genome Provides Insights Into the Molecular Mechanism of the Biosynthesis of the Medicinal Active Ingredient of Dendrobium.</title>
        <authorList>
            <person name="Xu Q."/>
            <person name="Niu S.-C."/>
            <person name="Li K.-L."/>
            <person name="Zheng P.-J."/>
            <person name="Zhang X.-J."/>
            <person name="Jia Y."/>
            <person name="Liu Y."/>
            <person name="Niu Y.-X."/>
            <person name="Yu L.-H."/>
            <person name="Chen D.-F."/>
            <person name="Zhang G.-Q."/>
        </authorList>
    </citation>
    <scope>NUCLEOTIDE SEQUENCE</scope>
    <source>
        <tissue evidence="2">Leaf</tissue>
    </source>
</reference>
<dbReference type="EMBL" id="JAGYWB010000018">
    <property type="protein sequence ID" value="KAI0491477.1"/>
    <property type="molecule type" value="Genomic_DNA"/>
</dbReference>
<evidence type="ECO:0000313" key="2">
    <source>
        <dbReference type="EMBL" id="KAI0491477.1"/>
    </source>
</evidence>
<evidence type="ECO:0000313" key="3">
    <source>
        <dbReference type="Proteomes" id="UP000829196"/>
    </source>
</evidence>
<sequence>METLGLTTVSSGHLSSSPSSFSSRAALFGSRRVRRLKVSANFSSSWIGKSFSHGSSQNNVFTVR</sequence>
<feature type="region of interest" description="Disordered" evidence="1">
    <location>
        <begin position="1"/>
        <end position="22"/>
    </location>
</feature>
<evidence type="ECO:0000256" key="1">
    <source>
        <dbReference type="SAM" id="MobiDB-lite"/>
    </source>
</evidence>
<proteinExistence type="predicted"/>
<accession>A0A8T3A4M1</accession>
<protein>
    <submittedName>
        <fullName evidence="2">Uncharacterized protein</fullName>
    </submittedName>
</protein>
<gene>
    <name evidence="2" type="ORF">KFK09_025737</name>
</gene>
<dbReference type="Proteomes" id="UP000829196">
    <property type="component" value="Unassembled WGS sequence"/>
</dbReference>
<name>A0A8T3A4M1_DENNO</name>
<organism evidence="2 3">
    <name type="scientific">Dendrobium nobile</name>
    <name type="common">Orchid</name>
    <dbReference type="NCBI Taxonomy" id="94219"/>
    <lineage>
        <taxon>Eukaryota</taxon>
        <taxon>Viridiplantae</taxon>
        <taxon>Streptophyta</taxon>
        <taxon>Embryophyta</taxon>
        <taxon>Tracheophyta</taxon>
        <taxon>Spermatophyta</taxon>
        <taxon>Magnoliopsida</taxon>
        <taxon>Liliopsida</taxon>
        <taxon>Asparagales</taxon>
        <taxon>Orchidaceae</taxon>
        <taxon>Epidendroideae</taxon>
        <taxon>Malaxideae</taxon>
        <taxon>Dendrobiinae</taxon>
        <taxon>Dendrobium</taxon>
    </lineage>
</organism>